<organism evidence="1 2">
    <name type="scientific">Molorchus minor</name>
    <dbReference type="NCBI Taxonomy" id="1323400"/>
    <lineage>
        <taxon>Eukaryota</taxon>
        <taxon>Metazoa</taxon>
        <taxon>Ecdysozoa</taxon>
        <taxon>Arthropoda</taxon>
        <taxon>Hexapoda</taxon>
        <taxon>Insecta</taxon>
        <taxon>Pterygota</taxon>
        <taxon>Neoptera</taxon>
        <taxon>Endopterygota</taxon>
        <taxon>Coleoptera</taxon>
        <taxon>Polyphaga</taxon>
        <taxon>Cucujiformia</taxon>
        <taxon>Chrysomeloidea</taxon>
        <taxon>Cerambycidae</taxon>
        <taxon>Lamiinae</taxon>
        <taxon>Monochamini</taxon>
        <taxon>Molorchus</taxon>
    </lineage>
</organism>
<sequence length="218" mass="25376">MGDPLHYRNLEQIVTDDTIDTIKNVVKSHRQKWPILKVNKQLADICYNMQTKSKIYELARNADDDQNAKQEYLELLNKLKKGDYGINLGNRRYAPMYHLSSWQLRCQWGSFAAHGVACGHASSRLENIVEADRRSLVWRFGESGGSCQVWEFSYRYGNSRNRFLVPKNIRKDTKHDGFRLREKFGKSREVSNRFGNSRNRFPGLENIGKDTKHGGFML</sequence>
<accession>A0ABQ9IRF4</accession>
<name>A0ABQ9IRF4_9CUCU</name>
<protein>
    <submittedName>
        <fullName evidence="1">Uncharacterized protein</fullName>
    </submittedName>
</protein>
<keyword evidence="2" id="KW-1185">Reference proteome</keyword>
<reference evidence="1" key="1">
    <citation type="journal article" date="2023" name="Insect Mol. Biol.">
        <title>Genome sequencing provides insights into the evolution of gene families encoding plant cell wall-degrading enzymes in longhorned beetles.</title>
        <authorList>
            <person name="Shin N.R."/>
            <person name="Okamura Y."/>
            <person name="Kirsch R."/>
            <person name="Pauchet Y."/>
        </authorList>
    </citation>
    <scope>NUCLEOTIDE SEQUENCE</scope>
    <source>
        <strain evidence="1">MMC_N1</strain>
    </source>
</reference>
<evidence type="ECO:0000313" key="2">
    <source>
        <dbReference type="Proteomes" id="UP001162164"/>
    </source>
</evidence>
<comment type="caution">
    <text evidence="1">The sequence shown here is derived from an EMBL/GenBank/DDBJ whole genome shotgun (WGS) entry which is preliminary data.</text>
</comment>
<proteinExistence type="predicted"/>
<evidence type="ECO:0000313" key="1">
    <source>
        <dbReference type="EMBL" id="KAJ8953965.1"/>
    </source>
</evidence>
<dbReference type="EMBL" id="JAPWTJ010003625">
    <property type="protein sequence ID" value="KAJ8953965.1"/>
    <property type="molecule type" value="Genomic_DNA"/>
</dbReference>
<gene>
    <name evidence="1" type="ORF">NQ317_015562</name>
</gene>
<dbReference type="Proteomes" id="UP001162164">
    <property type="component" value="Unassembled WGS sequence"/>
</dbReference>